<dbReference type="InterPro" id="IPR007350">
    <property type="entry name" value="Transposase_Tc5_C"/>
</dbReference>
<dbReference type="GO" id="GO:0003677">
    <property type="term" value="F:DNA binding"/>
    <property type="evidence" value="ECO:0007669"/>
    <property type="project" value="UniProtKB-KW"/>
</dbReference>
<dbReference type="GO" id="GO:0005634">
    <property type="term" value="C:nucleus"/>
    <property type="evidence" value="ECO:0007669"/>
    <property type="project" value="UniProtKB-SubCell"/>
</dbReference>
<dbReference type="WBParaSite" id="NBR_0000146901-mRNA-1">
    <property type="protein sequence ID" value="NBR_0000146901-mRNA-1"/>
    <property type="gene ID" value="NBR_0000146901"/>
</dbReference>
<dbReference type="InterPro" id="IPR006600">
    <property type="entry name" value="HTH_CenpB_DNA-bd_dom"/>
</dbReference>
<proteinExistence type="predicted"/>
<protein>
    <submittedName>
        <fullName evidence="7">HTH CENPB-type domain-containing protein</fullName>
    </submittedName>
</protein>
<dbReference type="Gene3D" id="1.10.10.60">
    <property type="entry name" value="Homeodomain-like"/>
    <property type="match status" value="1"/>
</dbReference>
<dbReference type="Pfam" id="PF04236">
    <property type="entry name" value="Transp_Tc5_C"/>
    <property type="match status" value="1"/>
</dbReference>
<dbReference type="Proteomes" id="UP000271162">
    <property type="component" value="Unassembled WGS sequence"/>
</dbReference>
<dbReference type="InterPro" id="IPR009057">
    <property type="entry name" value="Homeodomain-like_sf"/>
</dbReference>
<dbReference type="SMART" id="SM00674">
    <property type="entry name" value="CENPB"/>
    <property type="match status" value="1"/>
</dbReference>
<evidence type="ECO:0000256" key="2">
    <source>
        <dbReference type="ARBA" id="ARBA00023125"/>
    </source>
</evidence>
<accession>A0A0N4XG17</accession>
<evidence type="ECO:0000256" key="1">
    <source>
        <dbReference type="ARBA" id="ARBA00004123"/>
    </source>
</evidence>
<dbReference type="PROSITE" id="PS51253">
    <property type="entry name" value="HTH_CENPB"/>
    <property type="match status" value="1"/>
</dbReference>
<comment type="subcellular location">
    <subcellularLocation>
        <location evidence="1">Nucleus</location>
    </subcellularLocation>
</comment>
<evidence type="ECO:0000313" key="7">
    <source>
        <dbReference type="WBParaSite" id="NBR_0000146901-mRNA-1"/>
    </source>
</evidence>
<dbReference type="SUPFAM" id="SSF46689">
    <property type="entry name" value="Homeodomain-like"/>
    <property type="match status" value="1"/>
</dbReference>
<evidence type="ECO:0000313" key="5">
    <source>
        <dbReference type="EMBL" id="VDL64944.1"/>
    </source>
</evidence>
<keyword evidence="6" id="KW-1185">Reference proteome</keyword>
<evidence type="ECO:0000256" key="3">
    <source>
        <dbReference type="SAM" id="MobiDB-lite"/>
    </source>
</evidence>
<dbReference type="Pfam" id="PF03221">
    <property type="entry name" value="HTH_Tnp_Tc5"/>
    <property type="match status" value="1"/>
</dbReference>
<evidence type="ECO:0000259" key="4">
    <source>
        <dbReference type="PROSITE" id="PS51253"/>
    </source>
</evidence>
<gene>
    <name evidence="5" type="ORF">NBR_LOCUS1470</name>
</gene>
<keyword evidence="2" id="KW-0238">DNA-binding</keyword>
<sequence length="519" mass="59182">MPLSPAKVVSILLSEFGSAEDSRAATREERKIAARFADILREAAAALVEVETDEDLEAGASTDNDADWDYDEDGNTESAEELYFGTSAVSPDQIAKAIEHYRSSTKGYRSLSSMSARFRWIRDEEHLRKLRRIEHAQQEAAATKLRRSEQMKRIGDLLYEEVRRKMAEGITLHDENLRLMALELCRQNQVEQFKASQTWVSSFKKRYGIVSRKITTFVSKKAYKCRDEIELKAQQFVSLVREDMQTKPLAIFCNGDQSGFVKEMTTGRTLAPLGVERIVESRVALTHAYTVLPLLYADGRLGERLYVVLQEKQGAFPRHGHFEASNLVVRANTSHIMTKELMIDWIKTCVFPTSNTGEAYLIVDSWSSFRDINSIKKAVPEGCQITVRNIPAGATSLIQPLDVFFFGPLKNVMKRVRTCAMVNNVQFNMTQRDNILKVISQVYRMFCAPRFSKFLKYSWYKAGYVDDHPGSFVTPGDYLFDFSTVECFMNGCMETACIRCAVCEQYVCFTHFFALFHQC</sequence>
<dbReference type="InterPro" id="IPR050863">
    <property type="entry name" value="CenT-Element_Derived"/>
</dbReference>
<dbReference type="EMBL" id="UYSL01001189">
    <property type="protein sequence ID" value="VDL64944.1"/>
    <property type="molecule type" value="Genomic_DNA"/>
</dbReference>
<dbReference type="InterPro" id="IPR004875">
    <property type="entry name" value="DDE_SF_endonuclease_dom"/>
</dbReference>
<name>A0A0N4XG17_NIPBR</name>
<feature type="region of interest" description="Disordered" evidence="3">
    <location>
        <begin position="52"/>
        <end position="72"/>
    </location>
</feature>
<dbReference type="OMA" id="IFNADQC"/>
<dbReference type="AlphaFoldDB" id="A0A0N4XG17"/>
<dbReference type="Pfam" id="PF03184">
    <property type="entry name" value="DDE_1"/>
    <property type="match status" value="1"/>
</dbReference>
<dbReference type="STRING" id="27835.A0A0N4XG17"/>
<organism evidence="7">
    <name type="scientific">Nippostrongylus brasiliensis</name>
    <name type="common">Rat hookworm</name>
    <dbReference type="NCBI Taxonomy" id="27835"/>
    <lineage>
        <taxon>Eukaryota</taxon>
        <taxon>Metazoa</taxon>
        <taxon>Ecdysozoa</taxon>
        <taxon>Nematoda</taxon>
        <taxon>Chromadorea</taxon>
        <taxon>Rhabditida</taxon>
        <taxon>Rhabditina</taxon>
        <taxon>Rhabditomorpha</taxon>
        <taxon>Strongyloidea</taxon>
        <taxon>Heligmosomidae</taxon>
        <taxon>Nippostrongylus</taxon>
    </lineage>
</organism>
<evidence type="ECO:0000313" key="6">
    <source>
        <dbReference type="Proteomes" id="UP000271162"/>
    </source>
</evidence>
<feature type="domain" description="HTH CENPB-type" evidence="4">
    <location>
        <begin position="142"/>
        <end position="213"/>
    </location>
</feature>
<dbReference type="PANTHER" id="PTHR19303">
    <property type="entry name" value="TRANSPOSON"/>
    <property type="match status" value="1"/>
</dbReference>
<reference evidence="7" key="1">
    <citation type="submission" date="2017-02" db="UniProtKB">
        <authorList>
            <consortium name="WormBaseParasite"/>
        </authorList>
    </citation>
    <scope>IDENTIFICATION</scope>
</reference>
<reference evidence="5 6" key="2">
    <citation type="submission" date="2018-11" db="EMBL/GenBank/DDBJ databases">
        <authorList>
            <consortium name="Pathogen Informatics"/>
        </authorList>
    </citation>
    <scope>NUCLEOTIDE SEQUENCE [LARGE SCALE GENOMIC DNA]</scope>
</reference>